<evidence type="ECO:0000259" key="8">
    <source>
        <dbReference type="PROSITE" id="PS50166"/>
    </source>
</evidence>
<dbReference type="OrthoDB" id="3268246at2759"/>
<dbReference type="SMART" id="SM00913">
    <property type="entry name" value="IBN_N"/>
    <property type="match status" value="1"/>
</dbReference>
<protein>
    <submittedName>
        <fullName evidence="9">CAS/CSE protein</fullName>
    </submittedName>
</protein>
<accession>A0A6A6NRS6</accession>
<dbReference type="GO" id="GO:0005049">
    <property type="term" value="F:nuclear export signal receptor activity"/>
    <property type="evidence" value="ECO:0007669"/>
    <property type="project" value="TreeGrafter"/>
</dbReference>
<keyword evidence="5" id="KW-0963">Cytoplasm</keyword>
<gene>
    <name evidence="9" type="ORF">BDY21DRAFT_366231</name>
</gene>
<dbReference type="PROSITE" id="PS50166">
    <property type="entry name" value="IMPORTIN_B_NT"/>
    <property type="match status" value="1"/>
</dbReference>
<dbReference type="Pfam" id="PF03378">
    <property type="entry name" value="CAS_CSE1"/>
    <property type="match status" value="1"/>
</dbReference>
<reference evidence="9" key="1">
    <citation type="journal article" date="2020" name="Stud. Mycol.">
        <title>101 Dothideomycetes genomes: a test case for predicting lifestyles and emergence of pathogens.</title>
        <authorList>
            <person name="Haridas S."/>
            <person name="Albert R."/>
            <person name="Binder M."/>
            <person name="Bloem J."/>
            <person name="Labutti K."/>
            <person name="Salamov A."/>
            <person name="Andreopoulos B."/>
            <person name="Baker S."/>
            <person name="Barry K."/>
            <person name="Bills G."/>
            <person name="Bluhm B."/>
            <person name="Cannon C."/>
            <person name="Castanera R."/>
            <person name="Culley D."/>
            <person name="Daum C."/>
            <person name="Ezra D."/>
            <person name="Gonzalez J."/>
            <person name="Henrissat B."/>
            <person name="Kuo A."/>
            <person name="Liang C."/>
            <person name="Lipzen A."/>
            <person name="Lutzoni F."/>
            <person name="Magnuson J."/>
            <person name="Mondo S."/>
            <person name="Nolan M."/>
            <person name="Ohm R."/>
            <person name="Pangilinan J."/>
            <person name="Park H.-J."/>
            <person name="Ramirez L."/>
            <person name="Alfaro M."/>
            <person name="Sun H."/>
            <person name="Tritt A."/>
            <person name="Yoshinaga Y."/>
            <person name="Zwiers L.-H."/>
            <person name="Turgeon B."/>
            <person name="Goodwin S."/>
            <person name="Spatafora J."/>
            <person name="Crous P."/>
            <person name="Grigoriev I."/>
        </authorList>
    </citation>
    <scope>NUCLEOTIDE SEQUENCE</scope>
    <source>
        <strain evidence="9">ATCC 16933</strain>
    </source>
</reference>
<dbReference type="AlphaFoldDB" id="A0A6A6NRS6"/>
<dbReference type="Pfam" id="PF08506">
    <property type="entry name" value="Cse1"/>
    <property type="match status" value="1"/>
</dbReference>
<evidence type="ECO:0000256" key="2">
    <source>
        <dbReference type="ARBA" id="ARBA00004496"/>
    </source>
</evidence>
<dbReference type="SUPFAM" id="SSF48371">
    <property type="entry name" value="ARM repeat"/>
    <property type="match status" value="1"/>
</dbReference>
<organism evidence="9 10">
    <name type="scientific">Lineolata rhizophorae</name>
    <dbReference type="NCBI Taxonomy" id="578093"/>
    <lineage>
        <taxon>Eukaryota</taxon>
        <taxon>Fungi</taxon>
        <taxon>Dikarya</taxon>
        <taxon>Ascomycota</taxon>
        <taxon>Pezizomycotina</taxon>
        <taxon>Dothideomycetes</taxon>
        <taxon>Dothideomycetes incertae sedis</taxon>
        <taxon>Lineolatales</taxon>
        <taxon>Lineolataceae</taxon>
        <taxon>Lineolata</taxon>
    </lineage>
</organism>
<evidence type="ECO:0000256" key="6">
    <source>
        <dbReference type="ARBA" id="ARBA00022927"/>
    </source>
</evidence>
<dbReference type="PANTHER" id="PTHR10997:SF8">
    <property type="entry name" value="EXPORTIN-2"/>
    <property type="match status" value="1"/>
</dbReference>
<dbReference type="GO" id="GO:0006611">
    <property type="term" value="P:protein export from nucleus"/>
    <property type="evidence" value="ECO:0007669"/>
    <property type="project" value="TreeGrafter"/>
</dbReference>
<dbReference type="InterPro" id="IPR005043">
    <property type="entry name" value="XPO2_C"/>
</dbReference>
<dbReference type="Proteomes" id="UP000799766">
    <property type="component" value="Unassembled WGS sequence"/>
</dbReference>
<keyword evidence="7" id="KW-0539">Nucleus</keyword>
<dbReference type="EMBL" id="MU001691">
    <property type="protein sequence ID" value="KAF2454465.1"/>
    <property type="molecule type" value="Genomic_DNA"/>
</dbReference>
<keyword evidence="4" id="KW-0813">Transport</keyword>
<feature type="domain" description="Importin N-terminal" evidence="8">
    <location>
        <begin position="29"/>
        <end position="102"/>
    </location>
</feature>
<dbReference type="InterPro" id="IPR001494">
    <property type="entry name" value="Importin-beta_N"/>
</dbReference>
<keyword evidence="6" id="KW-0653">Protein transport</keyword>
<dbReference type="GO" id="GO:0031267">
    <property type="term" value="F:small GTPase binding"/>
    <property type="evidence" value="ECO:0007669"/>
    <property type="project" value="InterPro"/>
</dbReference>
<dbReference type="Gene3D" id="1.25.10.10">
    <property type="entry name" value="Leucine-rich Repeat Variant"/>
    <property type="match status" value="1"/>
</dbReference>
<evidence type="ECO:0000256" key="1">
    <source>
        <dbReference type="ARBA" id="ARBA00004123"/>
    </source>
</evidence>
<dbReference type="Pfam" id="PF03810">
    <property type="entry name" value="IBN_N"/>
    <property type="match status" value="1"/>
</dbReference>
<evidence type="ECO:0000256" key="4">
    <source>
        <dbReference type="ARBA" id="ARBA00022448"/>
    </source>
</evidence>
<keyword evidence="10" id="KW-1185">Reference proteome</keyword>
<evidence type="ECO:0000313" key="9">
    <source>
        <dbReference type="EMBL" id="KAF2454465.1"/>
    </source>
</evidence>
<sequence>MAAASSNDDLDAIGRLLDASLDPRQNKAAELALRQHQQQPGYALALLRIVASDRFAQTTRLAGALGFKNAVRAGWVDSDGNHLMAPADVAAIKGELVGLMAAVPLPAVRAQLGEAVSIIADSDFWERWDTLVDDLVARLGQAQAAPQQVHGLLEVAHSIFSRWRPLMRSDALFTEINHVLDRFAAPLLALLHHADQRARGDAARGDAKALRDDLHTVDLVVQLLYDLSCQDLPPLFETNLPAIADLLLRYLAADDDDAIKAEATVLAADGDGGDDDDDSADPGALDNVRAAIFELLVLWETHFEEELKPLLKRFMEVSWALLARTGRQARHDTVVSRDLMFLSTVARVRSEAEIFNNESALGEVLDRVVLPNLTLRESDLELLEDEPVEFVRRDVDGSAAETRRRAATEFLRQLLHHFEQLVTTMALQRVNKLLSDYSAGGENAWMHKDVAVYLFSAVAARGVPTAQHGVTDVNPLVNPLEFFSRNVAVDLTDADANSVHPMLQVDAMRFLNSFRSRLGPADWNAALPLLVRRLASQDPVVYTYAAVAVERALHLTDPASGAPAVPRQLVTPHCGEMLGQLFALIRRDPAPEKMQQNEFLMRCVMRVLVVVKADVLAAAGNPVSLTAENLVAITDVIRHNPANPRFYYYHFEALGALIRFAAPPDPSKLEAALVEPLWNVLAAGVDEFVPYVLQLFAALLDAGPAGGGLGGGAGGYAERLVQAAMQPALWDAKGNVPALVRLLTSVVARGAGPLARAGQTEPLLGVFQKLVVSRAHEGLGFDLLEAMLLHFDVEAALAPYLPMVLQILFTKLDRQRTDAFVLRFVRLFHLWCARGEAKGLGTDKFVELSDGLQPGGDVFKGVYLQFVLKTTAERLVRPIDRKVAVLGLATTLADSRAFVDRYPKGWTLTCQSLLSLLINPPTVAATSDETIPDADVDDVSFGIGFTPLNTCRRPPADPFPEVADVKQWVGTYLRERDQVHGGRIAKFVQERLGDQERAALMAVMSG</sequence>
<dbReference type="GO" id="GO:0006606">
    <property type="term" value="P:protein import into nucleus"/>
    <property type="evidence" value="ECO:0007669"/>
    <property type="project" value="TreeGrafter"/>
</dbReference>
<name>A0A6A6NRS6_9PEZI</name>
<comment type="similarity">
    <text evidence="3">Belongs to the XPO2/CSE1 family.</text>
</comment>
<dbReference type="PANTHER" id="PTHR10997">
    <property type="entry name" value="IMPORTIN-7, 8, 11"/>
    <property type="match status" value="1"/>
</dbReference>
<comment type="subcellular location">
    <subcellularLocation>
        <location evidence="2">Cytoplasm</location>
    </subcellularLocation>
    <subcellularLocation>
        <location evidence="1">Nucleus</location>
    </subcellularLocation>
</comment>
<dbReference type="InterPro" id="IPR013713">
    <property type="entry name" value="XPO2_central"/>
</dbReference>
<dbReference type="InterPro" id="IPR016024">
    <property type="entry name" value="ARM-type_fold"/>
</dbReference>
<evidence type="ECO:0000256" key="5">
    <source>
        <dbReference type="ARBA" id="ARBA00022490"/>
    </source>
</evidence>
<evidence type="ECO:0000256" key="7">
    <source>
        <dbReference type="ARBA" id="ARBA00023242"/>
    </source>
</evidence>
<dbReference type="InterPro" id="IPR011989">
    <property type="entry name" value="ARM-like"/>
</dbReference>
<dbReference type="GO" id="GO:0005829">
    <property type="term" value="C:cytosol"/>
    <property type="evidence" value="ECO:0007669"/>
    <property type="project" value="TreeGrafter"/>
</dbReference>
<proteinExistence type="inferred from homology"/>
<dbReference type="GO" id="GO:0005635">
    <property type="term" value="C:nuclear envelope"/>
    <property type="evidence" value="ECO:0007669"/>
    <property type="project" value="TreeGrafter"/>
</dbReference>
<evidence type="ECO:0000256" key="3">
    <source>
        <dbReference type="ARBA" id="ARBA00008669"/>
    </source>
</evidence>
<evidence type="ECO:0000313" key="10">
    <source>
        <dbReference type="Proteomes" id="UP000799766"/>
    </source>
</evidence>